<feature type="compositionally biased region" description="Basic and acidic residues" evidence="1">
    <location>
        <begin position="39"/>
        <end position="66"/>
    </location>
</feature>
<proteinExistence type="predicted"/>
<feature type="compositionally biased region" description="Basic and acidic residues" evidence="1">
    <location>
        <begin position="91"/>
        <end position="103"/>
    </location>
</feature>
<accession>A0ABR0Q984</accession>
<feature type="region of interest" description="Disordered" evidence="1">
    <location>
        <begin position="1"/>
        <end position="23"/>
    </location>
</feature>
<dbReference type="EMBL" id="JARKNE010000004">
    <property type="protein sequence ID" value="KAK5835771.1"/>
    <property type="molecule type" value="Genomic_DNA"/>
</dbReference>
<name>A0ABR0Q984_GOSAR</name>
<dbReference type="Proteomes" id="UP001358586">
    <property type="component" value="Chromosome 4"/>
</dbReference>
<gene>
    <name evidence="2" type="ORF">PVK06_011478</name>
</gene>
<evidence type="ECO:0000313" key="2">
    <source>
        <dbReference type="EMBL" id="KAK5835771.1"/>
    </source>
</evidence>
<sequence>MDYKKVWKPFSPKGIPKTSSKGTIVQGCITSHDLERLVEKVHELNQSEQEEPTKLDTEESTNETKTKSVTATEEEETDKEPNSPKLVEGSENPKPRVEPEEEPIKLSVEPKYTTPMPTFASISRKSELSMLMDMCKFMHNQQQTYWKYAKIRDDSIRNTFKNISNTLVFEFLDAIFETWMEDTDYTSRE</sequence>
<reference evidence="2 3" key="1">
    <citation type="submission" date="2023-03" db="EMBL/GenBank/DDBJ databases">
        <title>WGS of Gossypium arboreum.</title>
        <authorList>
            <person name="Yu D."/>
        </authorList>
    </citation>
    <scope>NUCLEOTIDE SEQUENCE [LARGE SCALE GENOMIC DNA]</scope>
    <source>
        <tissue evidence="2">Leaf</tissue>
    </source>
</reference>
<keyword evidence="3" id="KW-1185">Reference proteome</keyword>
<feature type="region of interest" description="Disordered" evidence="1">
    <location>
        <begin position="39"/>
        <end position="103"/>
    </location>
</feature>
<evidence type="ECO:0000256" key="1">
    <source>
        <dbReference type="SAM" id="MobiDB-lite"/>
    </source>
</evidence>
<protein>
    <submittedName>
        <fullName evidence="2">Uncharacterized protein</fullName>
    </submittedName>
</protein>
<evidence type="ECO:0000313" key="3">
    <source>
        <dbReference type="Proteomes" id="UP001358586"/>
    </source>
</evidence>
<comment type="caution">
    <text evidence="2">The sequence shown here is derived from an EMBL/GenBank/DDBJ whole genome shotgun (WGS) entry which is preliminary data.</text>
</comment>
<organism evidence="2 3">
    <name type="scientific">Gossypium arboreum</name>
    <name type="common">Tree cotton</name>
    <name type="synonym">Gossypium nanking</name>
    <dbReference type="NCBI Taxonomy" id="29729"/>
    <lineage>
        <taxon>Eukaryota</taxon>
        <taxon>Viridiplantae</taxon>
        <taxon>Streptophyta</taxon>
        <taxon>Embryophyta</taxon>
        <taxon>Tracheophyta</taxon>
        <taxon>Spermatophyta</taxon>
        <taxon>Magnoliopsida</taxon>
        <taxon>eudicotyledons</taxon>
        <taxon>Gunneridae</taxon>
        <taxon>Pentapetalae</taxon>
        <taxon>rosids</taxon>
        <taxon>malvids</taxon>
        <taxon>Malvales</taxon>
        <taxon>Malvaceae</taxon>
        <taxon>Malvoideae</taxon>
        <taxon>Gossypium</taxon>
    </lineage>
</organism>